<accession>A0AAW2GIE2</accession>
<name>A0AAW2GIE2_9HYME</name>
<dbReference type="EMBL" id="JADYXP020000004">
    <property type="protein sequence ID" value="KAL0125866.1"/>
    <property type="molecule type" value="Genomic_DNA"/>
</dbReference>
<keyword evidence="2" id="KW-1185">Reference proteome</keyword>
<proteinExistence type="predicted"/>
<sequence>MPACPKAHGRSCSLRMKETIQQSPRHRYRRRRALPPPRRCALSQVKYLFSPEIRKLTSDNLNQSRTGCMHNIEAVHARVSISANIIHEFRVHDGTLCPLSVVHSTEASTPSFFVVKASLYVNHMLQVRE</sequence>
<dbReference type="Proteomes" id="UP001430953">
    <property type="component" value="Unassembled WGS sequence"/>
</dbReference>
<evidence type="ECO:0000313" key="1">
    <source>
        <dbReference type="EMBL" id="KAL0125866.1"/>
    </source>
</evidence>
<dbReference type="AlphaFoldDB" id="A0AAW2GIE2"/>
<evidence type="ECO:0000313" key="2">
    <source>
        <dbReference type="Proteomes" id="UP001430953"/>
    </source>
</evidence>
<reference evidence="1 2" key="1">
    <citation type="submission" date="2023-03" db="EMBL/GenBank/DDBJ databases">
        <title>High recombination rates correlate with genetic variation in Cardiocondyla obscurior ants.</title>
        <authorList>
            <person name="Errbii M."/>
        </authorList>
    </citation>
    <scope>NUCLEOTIDE SEQUENCE [LARGE SCALE GENOMIC DNA]</scope>
    <source>
        <strain evidence="1">Alpha-2009</strain>
        <tissue evidence="1">Whole body</tissue>
    </source>
</reference>
<organism evidence="1 2">
    <name type="scientific">Cardiocondyla obscurior</name>
    <dbReference type="NCBI Taxonomy" id="286306"/>
    <lineage>
        <taxon>Eukaryota</taxon>
        <taxon>Metazoa</taxon>
        <taxon>Ecdysozoa</taxon>
        <taxon>Arthropoda</taxon>
        <taxon>Hexapoda</taxon>
        <taxon>Insecta</taxon>
        <taxon>Pterygota</taxon>
        <taxon>Neoptera</taxon>
        <taxon>Endopterygota</taxon>
        <taxon>Hymenoptera</taxon>
        <taxon>Apocrita</taxon>
        <taxon>Aculeata</taxon>
        <taxon>Formicoidea</taxon>
        <taxon>Formicidae</taxon>
        <taxon>Myrmicinae</taxon>
        <taxon>Cardiocondyla</taxon>
    </lineage>
</organism>
<gene>
    <name evidence="1" type="ORF">PUN28_004724</name>
</gene>
<protein>
    <submittedName>
        <fullName evidence="1">Uncharacterized protein</fullName>
    </submittedName>
</protein>
<comment type="caution">
    <text evidence="1">The sequence shown here is derived from an EMBL/GenBank/DDBJ whole genome shotgun (WGS) entry which is preliminary data.</text>
</comment>